<feature type="transmembrane region" description="Helical" evidence="8">
    <location>
        <begin position="283"/>
        <end position="309"/>
    </location>
</feature>
<reference evidence="9" key="1">
    <citation type="submission" date="2019-10" db="EMBL/GenBank/DDBJ databases">
        <authorList>
            <person name="Zhang R."/>
            <person name="Pan Y."/>
            <person name="Wang J."/>
            <person name="Ma R."/>
            <person name="Yu S."/>
        </authorList>
    </citation>
    <scope>NUCLEOTIDE SEQUENCE</scope>
    <source>
        <strain evidence="9">LA-IB0</strain>
        <tissue evidence="9">Leaf</tissue>
    </source>
</reference>
<dbReference type="PANTHER" id="PTHR21212">
    <property type="entry name" value="BERNARDINELLI-SEIP CONGENITAL LIPODYSTROPHY 2 HOMOLOG BSCL2 PROTEIN"/>
    <property type="match status" value="1"/>
</dbReference>
<dbReference type="PANTHER" id="PTHR21212:SF0">
    <property type="entry name" value="SEIPIN"/>
    <property type="match status" value="1"/>
</dbReference>
<evidence type="ECO:0000256" key="4">
    <source>
        <dbReference type="ARBA" id="ARBA00022989"/>
    </source>
</evidence>
<evidence type="ECO:0000256" key="2">
    <source>
        <dbReference type="ARBA" id="ARBA00022692"/>
    </source>
</evidence>
<feature type="transmembrane region" description="Helical" evidence="8">
    <location>
        <begin position="501"/>
        <end position="519"/>
    </location>
</feature>
<evidence type="ECO:0000256" key="1">
    <source>
        <dbReference type="ARBA" id="ARBA00004477"/>
    </source>
</evidence>
<evidence type="ECO:0000256" key="5">
    <source>
        <dbReference type="ARBA" id="ARBA00023098"/>
    </source>
</evidence>
<keyword evidence="5" id="KW-0443">Lipid metabolism</keyword>
<dbReference type="CDD" id="cd23995">
    <property type="entry name" value="Seipin_BSCL2_like"/>
    <property type="match status" value="1"/>
</dbReference>
<evidence type="ECO:0008006" key="11">
    <source>
        <dbReference type="Google" id="ProtNLM"/>
    </source>
</evidence>
<dbReference type="EMBL" id="WHWC01000018">
    <property type="protein sequence ID" value="KAG8365576.1"/>
    <property type="molecule type" value="Genomic_DNA"/>
</dbReference>
<evidence type="ECO:0000256" key="8">
    <source>
        <dbReference type="SAM" id="Phobius"/>
    </source>
</evidence>
<evidence type="ECO:0000256" key="6">
    <source>
        <dbReference type="ARBA" id="ARBA00023136"/>
    </source>
</evidence>
<dbReference type="Pfam" id="PF06775">
    <property type="entry name" value="Seipin"/>
    <property type="match status" value="1"/>
</dbReference>
<feature type="transmembrane region" description="Helical" evidence="8">
    <location>
        <begin position="205"/>
        <end position="226"/>
    </location>
</feature>
<feature type="region of interest" description="Disordered" evidence="7">
    <location>
        <begin position="125"/>
        <end position="161"/>
    </location>
</feature>
<sequence>MQVHSGDKFRMEEAKSSTQIDNVEEFHDVFDDFPFYDCVEAFREPIESDGETSVTAGKIDSSAGDKALPRQTLRRRRSFAHHKSTGGDSAAPLKVSSSVNLENYLSSRERRIRFSRNVKEYEKKLGNSKDSASSEIRRESECSRGDLGGEKDEKNEEHSTLTDLNNDIREDLVRDESNVRERNDTDSSLLLTLVDIVIRCISFQIYMFVGLFTFPVSFVYYLYMFVFNPFELLRRCREYLIQKAKGIWSFLCEIVSPFVYEWLKEHQAIWKLGLKCGWGLLWSGYVCSVLVGLLVTAFVMGGILIKVVVEEPIRMQRSLNFDYTEKSPVAFVPIITPMELSRDIYFAEKPEIWKASRSRVIPPNHKLKVTVSLTLPESDYNQNLGIFQVRVDFLTADGKTLASSRRPCMLHFRSQPIRLLLTFLKVAPILTGYSSETQNLKINFRGFTEGEIPTAYLRVVIEQRAQYLPGAGIPEMYAASLALESELPLLKKVPWFWKKTLFVWISMTIFSMELVFALLCCKPFVLPKIRLREADNREALQNNGRGQS</sequence>
<evidence type="ECO:0000313" key="9">
    <source>
        <dbReference type="EMBL" id="KAG8365576.1"/>
    </source>
</evidence>
<proteinExistence type="predicted"/>
<dbReference type="GO" id="GO:0140042">
    <property type="term" value="P:lipid droplet formation"/>
    <property type="evidence" value="ECO:0007669"/>
    <property type="project" value="UniProtKB-ARBA"/>
</dbReference>
<evidence type="ECO:0000256" key="7">
    <source>
        <dbReference type="SAM" id="MobiDB-lite"/>
    </source>
</evidence>
<comment type="subcellular location">
    <subcellularLocation>
        <location evidence="1">Endoplasmic reticulum membrane</location>
        <topology evidence="1">Multi-pass membrane protein</topology>
    </subcellularLocation>
</comment>
<keyword evidence="2 8" id="KW-0812">Transmembrane</keyword>
<dbReference type="GO" id="GO:0006629">
    <property type="term" value="P:lipid metabolic process"/>
    <property type="evidence" value="ECO:0007669"/>
    <property type="project" value="UniProtKB-KW"/>
</dbReference>
<keyword evidence="3" id="KW-0256">Endoplasmic reticulum</keyword>
<dbReference type="InterPro" id="IPR009617">
    <property type="entry name" value="Seipin"/>
</dbReference>
<feature type="compositionally biased region" description="Basic and acidic residues" evidence="7">
    <location>
        <begin position="135"/>
        <end position="161"/>
    </location>
</feature>
<dbReference type="AlphaFoldDB" id="A0AAV6W317"/>
<gene>
    <name evidence="9" type="ORF">BUALT_Bualt18G0119800</name>
</gene>
<evidence type="ECO:0000256" key="3">
    <source>
        <dbReference type="ARBA" id="ARBA00022824"/>
    </source>
</evidence>
<keyword evidence="6 8" id="KW-0472">Membrane</keyword>
<comment type="caution">
    <text evidence="9">The sequence shown here is derived from an EMBL/GenBank/DDBJ whole genome shotgun (WGS) entry which is preliminary data.</text>
</comment>
<keyword evidence="4 8" id="KW-1133">Transmembrane helix</keyword>
<dbReference type="Proteomes" id="UP000826271">
    <property type="component" value="Unassembled WGS sequence"/>
</dbReference>
<dbReference type="GO" id="GO:0005789">
    <property type="term" value="C:endoplasmic reticulum membrane"/>
    <property type="evidence" value="ECO:0007669"/>
    <property type="project" value="UniProtKB-SubCell"/>
</dbReference>
<organism evidence="9 10">
    <name type="scientific">Buddleja alternifolia</name>
    <dbReference type="NCBI Taxonomy" id="168488"/>
    <lineage>
        <taxon>Eukaryota</taxon>
        <taxon>Viridiplantae</taxon>
        <taxon>Streptophyta</taxon>
        <taxon>Embryophyta</taxon>
        <taxon>Tracheophyta</taxon>
        <taxon>Spermatophyta</taxon>
        <taxon>Magnoliopsida</taxon>
        <taxon>eudicotyledons</taxon>
        <taxon>Gunneridae</taxon>
        <taxon>Pentapetalae</taxon>
        <taxon>asterids</taxon>
        <taxon>lamiids</taxon>
        <taxon>Lamiales</taxon>
        <taxon>Scrophulariaceae</taxon>
        <taxon>Buddlejeae</taxon>
        <taxon>Buddleja</taxon>
    </lineage>
</organism>
<name>A0AAV6W317_9LAMI</name>
<evidence type="ECO:0000313" key="10">
    <source>
        <dbReference type="Proteomes" id="UP000826271"/>
    </source>
</evidence>
<accession>A0AAV6W317</accession>
<feature type="compositionally biased region" description="Basic residues" evidence="7">
    <location>
        <begin position="72"/>
        <end position="84"/>
    </location>
</feature>
<feature type="region of interest" description="Disordered" evidence="7">
    <location>
        <begin position="47"/>
        <end position="94"/>
    </location>
</feature>
<protein>
    <recommendedName>
        <fullName evidence="11">Seipin</fullName>
    </recommendedName>
</protein>
<keyword evidence="10" id="KW-1185">Reference proteome</keyword>